<comment type="caution">
    <text evidence="6">The sequence shown here is derived from an EMBL/GenBank/DDBJ whole genome shotgun (WGS) entry which is preliminary data.</text>
</comment>
<dbReference type="SUPFAM" id="SSF49464">
    <property type="entry name" value="Carboxypeptidase regulatory domain-like"/>
    <property type="match status" value="1"/>
</dbReference>
<evidence type="ECO:0000313" key="7">
    <source>
        <dbReference type="Proteomes" id="UP000249645"/>
    </source>
</evidence>
<accession>A0A2W5F4X8</accession>
<evidence type="ECO:0000256" key="2">
    <source>
        <dbReference type="ARBA" id="ARBA00023136"/>
    </source>
</evidence>
<keyword evidence="3" id="KW-0998">Cell outer membrane</keyword>
<name>A0A2W5F4X8_9SPHI</name>
<dbReference type="GO" id="GO:0009279">
    <property type="term" value="C:cell outer membrane"/>
    <property type="evidence" value="ECO:0007669"/>
    <property type="project" value="UniProtKB-SubCell"/>
</dbReference>
<dbReference type="Proteomes" id="UP000249645">
    <property type="component" value="Unassembled WGS sequence"/>
</dbReference>
<proteinExistence type="predicted"/>
<sequence length="812" mass="91691">MKKIIAVLLVFFYMSILKISAQTIEGKISVNGNAIASASVNLLKAKDSSLVKAVLSNDSGYYAIPVHQPSQYLVQVQAIGYETFYSKPFTYNNSKETMAPIELLEKKQDMNSVTVSTQKPFIQQQIDKTIVNIANSVTAVGSNVWEVLDKVPGVIVDNSNNAISLQGKSGVMIYIDGKPTYLSGDQLSNLLKGMDANNIQNIEVMTHPPAQYDAAGNAGIINIVTKKSKVKGLNGSLTAGYGQGRFPRQNYNGNINYRNGKVNVYGNLGFSKAKNWNSNTITRDFAATSSEPAITSAQNAYNKNKWEDYSYKLGVDYYLDTVNTLGISVNGDINPNRGNGSNSTYFSSLSKLDSVATTTNPSIGRWTSITYDLNYKHDFKKEASYIMADFAYSKFNNRYNEDYNTYKYDVSCNLLQNDGLNPIIRKGNLPSLIEIKTGKIDYVLPLSGKSKLSAGWKSSFVRSDNNAQYFNLINDIWQTDLGVTNHFLYKENINAGYLNFNKEFAKNWSIQLGLRGEQTVSKGYQYINDSTVKRNYFQLFPTAYIQKKVGENNTYGLTYNRRIMRPDYEDLNPFLYYLDPYVYQQGNPFLQPQIANSVEISYSYKSLLVTSLNYTHTSKVIGDLLKQNDATRVTFQTKDNLGTTDNINLSVALNLPVTKWWTSNNSINAWRNIIDGMYLDEPIKFRKNTISYNATNTFTLPKGFKAEISGFYHSPLIWGLFDIHSQYQVNFGLQKNILKDNATIKVNVNDIFRTNRSSVDILYGNINATAYNRWDSRRLNISFTWRFKKGTFKSRNHEGSASDEEQNRIKSK</sequence>
<dbReference type="InterPro" id="IPR036942">
    <property type="entry name" value="Beta-barrel_TonB_sf"/>
</dbReference>
<reference evidence="6 7" key="1">
    <citation type="submission" date="2017-11" db="EMBL/GenBank/DDBJ databases">
        <title>Infants hospitalized years apart are colonized by the same room-sourced microbial strains.</title>
        <authorList>
            <person name="Brooks B."/>
            <person name="Olm M.R."/>
            <person name="Firek B.A."/>
            <person name="Baker R."/>
            <person name="Thomas B.C."/>
            <person name="Morowitz M.J."/>
            <person name="Banfield J.F."/>
        </authorList>
    </citation>
    <scope>NUCLEOTIDE SEQUENCE [LARGE SCALE GENOMIC DNA]</scope>
    <source>
        <strain evidence="6">S2_009_000_R2_76</strain>
    </source>
</reference>
<dbReference type="Pfam" id="PF13620">
    <property type="entry name" value="CarboxypepD_reg"/>
    <property type="match status" value="1"/>
</dbReference>
<dbReference type="AlphaFoldDB" id="A0A2W5F4X8"/>
<dbReference type="Gene3D" id="2.40.170.20">
    <property type="entry name" value="TonB-dependent receptor, beta-barrel domain"/>
    <property type="match status" value="1"/>
</dbReference>
<dbReference type="Gene3D" id="2.60.40.1120">
    <property type="entry name" value="Carboxypeptidase-like, regulatory domain"/>
    <property type="match status" value="1"/>
</dbReference>
<dbReference type="InterPro" id="IPR037066">
    <property type="entry name" value="Plug_dom_sf"/>
</dbReference>
<protein>
    <submittedName>
        <fullName evidence="6">Uncharacterized protein</fullName>
    </submittedName>
</protein>
<organism evidence="6 7">
    <name type="scientific">Pseudopedobacter saltans</name>
    <dbReference type="NCBI Taxonomy" id="151895"/>
    <lineage>
        <taxon>Bacteria</taxon>
        <taxon>Pseudomonadati</taxon>
        <taxon>Bacteroidota</taxon>
        <taxon>Sphingobacteriia</taxon>
        <taxon>Sphingobacteriales</taxon>
        <taxon>Sphingobacteriaceae</taxon>
        <taxon>Pseudopedobacter</taxon>
    </lineage>
</organism>
<evidence type="ECO:0000256" key="3">
    <source>
        <dbReference type="ARBA" id="ARBA00023237"/>
    </source>
</evidence>
<dbReference type="InterPro" id="IPR041700">
    <property type="entry name" value="OMP_b-brl_3"/>
</dbReference>
<dbReference type="Pfam" id="PF07715">
    <property type="entry name" value="Plug"/>
    <property type="match status" value="1"/>
</dbReference>
<evidence type="ECO:0000256" key="1">
    <source>
        <dbReference type="ARBA" id="ARBA00004442"/>
    </source>
</evidence>
<dbReference type="SUPFAM" id="SSF56935">
    <property type="entry name" value="Porins"/>
    <property type="match status" value="1"/>
</dbReference>
<dbReference type="InterPro" id="IPR012910">
    <property type="entry name" value="Plug_dom"/>
</dbReference>
<gene>
    <name evidence="6" type="ORF">DI598_08100</name>
</gene>
<evidence type="ECO:0000259" key="5">
    <source>
        <dbReference type="Pfam" id="PF14905"/>
    </source>
</evidence>
<dbReference type="PANTHER" id="PTHR40980">
    <property type="entry name" value="PLUG DOMAIN-CONTAINING PROTEIN"/>
    <property type="match status" value="1"/>
</dbReference>
<dbReference type="PANTHER" id="PTHR40980:SF4">
    <property type="entry name" value="TONB-DEPENDENT RECEPTOR-LIKE BETA-BARREL DOMAIN-CONTAINING PROTEIN"/>
    <property type="match status" value="1"/>
</dbReference>
<keyword evidence="2" id="KW-0472">Membrane</keyword>
<dbReference type="InterPro" id="IPR008969">
    <property type="entry name" value="CarboxyPept-like_regulatory"/>
</dbReference>
<dbReference type="Gene3D" id="2.170.130.10">
    <property type="entry name" value="TonB-dependent receptor, plug domain"/>
    <property type="match status" value="1"/>
</dbReference>
<dbReference type="Pfam" id="PF14905">
    <property type="entry name" value="OMP_b-brl_3"/>
    <property type="match status" value="1"/>
</dbReference>
<feature type="domain" description="TonB-dependent receptor plug" evidence="4">
    <location>
        <begin position="141"/>
        <end position="219"/>
    </location>
</feature>
<evidence type="ECO:0000313" key="6">
    <source>
        <dbReference type="EMBL" id="PZP49334.1"/>
    </source>
</evidence>
<feature type="domain" description="Outer membrane protein beta-barrel" evidence="5">
    <location>
        <begin position="377"/>
        <end position="785"/>
    </location>
</feature>
<dbReference type="EMBL" id="QFOI01000116">
    <property type="protein sequence ID" value="PZP49334.1"/>
    <property type="molecule type" value="Genomic_DNA"/>
</dbReference>
<comment type="subcellular location">
    <subcellularLocation>
        <location evidence="1">Cell outer membrane</location>
    </subcellularLocation>
</comment>
<evidence type="ECO:0000259" key="4">
    <source>
        <dbReference type="Pfam" id="PF07715"/>
    </source>
</evidence>